<dbReference type="PANTHER" id="PTHR19327:SF0">
    <property type="entry name" value="GOLGIN SUBFAMILY A MEMBER 4"/>
    <property type="match status" value="1"/>
</dbReference>
<reference evidence="3" key="1">
    <citation type="submission" date="2025-08" db="UniProtKB">
        <authorList>
            <consortium name="RefSeq"/>
        </authorList>
    </citation>
    <scope>IDENTIFICATION</scope>
    <source>
        <tissue evidence="3">Gonad</tissue>
    </source>
</reference>
<accession>A0A6P4XVK9</accession>
<name>A0A6P4XVK9_BRABE</name>
<proteinExistence type="predicted"/>
<feature type="compositionally biased region" description="Basic and acidic residues" evidence="1">
    <location>
        <begin position="459"/>
        <end position="492"/>
    </location>
</feature>
<feature type="compositionally biased region" description="Polar residues" evidence="1">
    <location>
        <begin position="505"/>
        <end position="525"/>
    </location>
</feature>
<keyword evidence="2" id="KW-1185">Reference proteome</keyword>
<dbReference type="KEGG" id="bbel:109463732"/>
<dbReference type="AlphaFoldDB" id="A0A6P4XVK9"/>
<gene>
    <name evidence="3" type="primary">LOC109463732</name>
</gene>
<feature type="compositionally biased region" description="Polar residues" evidence="1">
    <location>
        <begin position="77"/>
        <end position="97"/>
    </location>
</feature>
<feature type="compositionally biased region" description="Low complexity" evidence="1">
    <location>
        <begin position="493"/>
        <end position="504"/>
    </location>
</feature>
<dbReference type="RefSeq" id="XP_019616138.1">
    <property type="nucleotide sequence ID" value="XM_019760579.1"/>
</dbReference>
<dbReference type="GeneID" id="109463732"/>
<feature type="compositionally biased region" description="Basic residues" evidence="1">
    <location>
        <begin position="549"/>
        <end position="558"/>
    </location>
</feature>
<dbReference type="Proteomes" id="UP000515135">
    <property type="component" value="Unplaced"/>
</dbReference>
<feature type="region of interest" description="Disordered" evidence="1">
    <location>
        <begin position="459"/>
        <end position="558"/>
    </location>
</feature>
<evidence type="ECO:0000313" key="3">
    <source>
        <dbReference type="RefSeq" id="XP_019616138.1"/>
    </source>
</evidence>
<protein>
    <submittedName>
        <fullName evidence="3">Uncharacterized protein LOC109463732</fullName>
    </submittedName>
</protein>
<feature type="region of interest" description="Disordered" evidence="1">
    <location>
        <begin position="1"/>
        <end position="97"/>
    </location>
</feature>
<dbReference type="OrthoDB" id="10032750at2759"/>
<evidence type="ECO:0000313" key="2">
    <source>
        <dbReference type="Proteomes" id="UP000515135"/>
    </source>
</evidence>
<sequence>MIGGGQNETTATDGVGNNQPQDSGAVRIPSQDEETLGLDPTTSQLQVPCHESESRSVDGRMQIPSQHGGTGLGLEPATSQLQTPRQGEATQTSSLSEVSGAHNTVIHAGPGSNIYLGHPASVERAGYGTENITDDPSQPPVEYSTETEQTLTTFDTELDLRQTEKPAIAGPEPDPNTDPWVRWTPEGNNLHIRLPKEFCSPSIQSSVSPRCQGNEDTPCSRCPEREAQIKTLRDRDWHLDREIASLKEKLQKATSHSDKMVEERNSYISKYNQLHDSQIEIYTELARVKEERDRYITESHRMKEEIEKFESVRSKGKDVSVSKSFEARRKISELEENLKRSKDDTKFWREKSEGQSRDLVKVKAHHEKIVKGLQKEVNDLQGKVERYQQQVQHLEEQLEKNSDSKLMREKVQCELDLQRTRDDLFRAEAEIKRKETDLNGKGRALSRLERKLQLTEHEKTAADNKVRSLEERVDRQEKKLQYLESRQREPTRRAGATPGTATAGQNAKFTPGQTGLSPRQSLNSISEDDEMTSPPVLNRRKSCPDNKTLRRTHRRETL</sequence>
<evidence type="ECO:0000256" key="1">
    <source>
        <dbReference type="SAM" id="MobiDB-lite"/>
    </source>
</evidence>
<feature type="compositionally biased region" description="Polar residues" evidence="1">
    <location>
        <begin position="7"/>
        <end position="22"/>
    </location>
</feature>
<dbReference type="PANTHER" id="PTHR19327">
    <property type="entry name" value="GOLGIN"/>
    <property type="match status" value="1"/>
</dbReference>
<organism evidence="2 3">
    <name type="scientific">Branchiostoma belcheri</name>
    <name type="common">Amphioxus</name>
    <dbReference type="NCBI Taxonomy" id="7741"/>
    <lineage>
        <taxon>Eukaryota</taxon>
        <taxon>Metazoa</taxon>
        <taxon>Chordata</taxon>
        <taxon>Cephalochordata</taxon>
        <taxon>Leptocardii</taxon>
        <taxon>Amphioxiformes</taxon>
        <taxon>Branchiostomatidae</taxon>
        <taxon>Branchiostoma</taxon>
    </lineage>
</organism>